<dbReference type="InterPro" id="IPR001611">
    <property type="entry name" value="Leu-rich_rpt"/>
</dbReference>
<evidence type="ECO:0000256" key="3">
    <source>
        <dbReference type="ARBA" id="ARBA00022692"/>
    </source>
</evidence>
<reference evidence="11 12" key="1">
    <citation type="journal article" date="2013" name="Nat. Genet.">
        <title>The high-quality draft genome of peach (Prunus persica) identifies unique patterns of genetic diversity, domestication and genome evolution.</title>
        <authorList>
            <consortium name="International Peach Genome Initiative"/>
            <person name="Verde I."/>
            <person name="Abbott A.G."/>
            <person name="Scalabrin S."/>
            <person name="Jung S."/>
            <person name="Shu S."/>
            <person name="Marroni F."/>
            <person name="Zhebentyayeva T."/>
            <person name="Dettori M.T."/>
            <person name="Grimwood J."/>
            <person name="Cattonaro F."/>
            <person name="Zuccolo A."/>
            <person name="Rossini L."/>
            <person name="Jenkins J."/>
            <person name="Vendramin E."/>
            <person name="Meisel L.A."/>
            <person name="Decroocq V."/>
            <person name="Sosinski B."/>
            <person name="Prochnik S."/>
            <person name="Mitros T."/>
            <person name="Policriti A."/>
            <person name="Cipriani G."/>
            <person name="Dondini L."/>
            <person name="Ficklin S."/>
            <person name="Goodstein D.M."/>
            <person name="Xuan P."/>
            <person name="Del Fabbro C."/>
            <person name="Aramini V."/>
            <person name="Copetti D."/>
            <person name="Gonzalez S."/>
            <person name="Horner D.S."/>
            <person name="Falchi R."/>
            <person name="Lucas S."/>
            <person name="Mica E."/>
            <person name="Maldonado J."/>
            <person name="Lazzari B."/>
            <person name="Bielenberg D."/>
            <person name="Pirona R."/>
            <person name="Miculan M."/>
            <person name="Barakat A."/>
            <person name="Testolin R."/>
            <person name="Stella A."/>
            <person name="Tartarini S."/>
            <person name="Tonutti P."/>
            <person name="Arus P."/>
            <person name="Orellana A."/>
            <person name="Wells C."/>
            <person name="Main D."/>
            <person name="Vizzotto G."/>
            <person name="Silva H."/>
            <person name="Salamini F."/>
            <person name="Schmutz J."/>
            <person name="Morgante M."/>
            <person name="Rokhsar D.S."/>
        </authorList>
    </citation>
    <scope>NUCLEOTIDE SEQUENCE [LARGE SCALE GENOMIC DNA]</scope>
    <source>
        <strain evidence="12">cv. Nemared</strain>
    </source>
</reference>
<evidence type="ECO:0000256" key="8">
    <source>
        <dbReference type="ARBA" id="ARBA00023170"/>
    </source>
</evidence>
<dbReference type="GO" id="GO:0016020">
    <property type="term" value="C:membrane"/>
    <property type="evidence" value="ECO:0007669"/>
    <property type="project" value="UniProtKB-SubCell"/>
</dbReference>
<dbReference type="STRING" id="3760.A0A251PRG1"/>
<evidence type="ECO:0000256" key="10">
    <source>
        <dbReference type="SAM" id="Phobius"/>
    </source>
</evidence>
<evidence type="ECO:0000256" key="2">
    <source>
        <dbReference type="ARBA" id="ARBA00022614"/>
    </source>
</evidence>
<evidence type="ECO:0000313" key="11">
    <source>
        <dbReference type="EMBL" id="ONI14147.1"/>
    </source>
</evidence>
<keyword evidence="3 10" id="KW-0812">Transmembrane</keyword>
<dbReference type="Pfam" id="PF00560">
    <property type="entry name" value="LRR_1"/>
    <property type="match status" value="3"/>
</dbReference>
<dbReference type="InterPro" id="IPR032675">
    <property type="entry name" value="LRR_dom_sf"/>
</dbReference>
<keyword evidence="7 10" id="KW-0472">Membrane</keyword>
<evidence type="ECO:0000256" key="1">
    <source>
        <dbReference type="ARBA" id="ARBA00004479"/>
    </source>
</evidence>
<evidence type="ECO:0000256" key="9">
    <source>
        <dbReference type="ARBA" id="ARBA00023180"/>
    </source>
</evidence>
<dbReference type="PANTHER" id="PTHR48063:SF98">
    <property type="entry name" value="LRR RECEPTOR-LIKE SERINE_THREONINE-PROTEIN KINASE FLS2"/>
    <property type="match status" value="1"/>
</dbReference>
<evidence type="ECO:0000256" key="4">
    <source>
        <dbReference type="ARBA" id="ARBA00022729"/>
    </source>
</evidence>
<accession>A0A251PRG1</accession>
<dbReference type="SUPFAM" id="SSF52058">
    <property type="entry name" value="L domain-like"/>
    <property type="match status" value="1"/>
</dbReference>
<organism evidence="11 12">
    <name type="scientific">Prunus persica</name>
    <name type="common">Peach</name>
    <name type="synonym">Amygdalus persica</name>
    <dbReference type="NCBI Taxonomy" id="3760"/>
    <lineage>
        <taxon>Eukaryota</taxon>
        <taxon>Viridiplantae</taxon>
        <taxon>Streptophyta</taxon>
        <taxon>Embryophyta</taxon>
        <taxon>Tracheophyta</taxon>
        <taxon>Spermatophyta</taxon>
        <taxon>Magnoliopsida</taxon>
        <taxon>eudicotyledons</taxon>
        <taxon>Gunneridae</taxon>
        <taxon>Pentapetalae</taxon>
        <taxon>rosids</taxon>
        <taxon>fabids</taxon>
        <taxon>Rosales</taxon>
        <taxon>Rosaceae</taxon>
        <taxon>Amygdaloideae</taxon>
        <taxon>Amygdaleae</taxon>
        <taxon>Prunus</taxon>
    </lineage>
</organism>
<name>A0A251PRG1_PRUPE</name>
<protein>
    <submittedName>
        <fullName evidence="11">Uncharacterized protein</fullName>
    </submittedName>
</protein>
<keyword evidence="2" id="KW-0433">Leucine-rich repeat</keyword>
<keyword evidence="5" id="KW-0677">Repeat</keyword>
<proteinExistence type="predicted"/>
<dbReference type="InterPro" id="IPR046956">
    <property type="entry name" value="RLP23-like"/>
</dbReference>
<dbReference type="PANTHER" id="PTHR48063">
    <property type="entry name" value="LRR RECEPTOR-LIKE KINASE"/>
    <property type="match status" value="1"/>
</dbReference>
<evidence type="ECO:0000256" key="5">
    <source>
        <dbReference type="ARBA" id="ARBA00022737"/>
    </source>
</evidence>
<dbReference type="FunFam" id="3.80.10.10:FF:000383">
    <property type="entry name" value="Leucine-rich repeat receptor protein kinase EMS1"/>
    <property type="match status" value="1"/>
</dbReference>
<dbReference type="Pfam" id="PF13855">
    <property type="entry name" value="LRR_8"/>
    <property type="match status" value="1"/>
</dbReference>
<dbReference type="Gene3D" id="3.80.10.10">
    <property type="entry name" value="Ribonuclease Inhibitor"/>
    <property type="match status" value="1"/>
</dbReference>
<sequence>MGYLFSIETLRVNNNGFVGELPSQFKNCRDLTLFNLAENKLSGSIPEWLGLLDLSMNNISGTIPKCLNSLTALVRKGSSSQTIRHDYMGDSARITFYEVYDDEASLIWKGLRAEFKSNLGHLKTIDLSCNKLIGESPSEITYLLGLISLNLSRNQLTGQIPSTIGNLQELESLDLSRNQINGRIPTSLSRIASLGTQLQSFDYAYGGNPLLCGAPLPKTCSEEEKGPGQPVLVNQDSQDGLITQGYYISMGLGFVVGFWGVCGTLLLNMSCEYTYFNFLTFLNDWLHVKAAIIRQRMLNR</sequence>
<dbReference type="eggNOG" id="KOG0619">
    <property type="taxonomic scope" value="Eukaryota"/>
</dbReference>
<evidence type="ECO:0000256" key="6">
    <source>
        <dbReference type="ARBA" id="ARBA00022989"/>
    </source>
</evidence>
<dbReference type="EMBL" id="CM007654">
    <property type="protein sequence ID" value="ONI14147.1"/>
    <property type="molecule type" value="Genomic_DNA"/>
</dbReference>
<keyword evidence="8" id="KW-0675">Receptor</keyword>
<feature type="transmembrane region" description="Helical" evidence="10">
    <location>
        <begin position="246"/>
        <end position="267"/>
    </location>
</feature>
<keyword evidence="6 10" id="KW-1133">Transmembrane helix</keyword>
<dbReference type="Gramene" id="ONI14147">
    <property type="protein sequence ID" value="ONI14147"/>
    <property type="gene ID" value="PRUPE_4G265000"/>
</dbReference>
<dbReference type="AlphaFoldDB" id="A0A251PRG1"/>
<keyword evidence="4" id="KW-0732">Signal</keyword>
<evidence type="ECO:0000313" key="12">
    <source>
        <dbReference type="Proteomes" id="UP000006882"/>
    </source>
</evidence>
<comment type="subcellular location">
    <subcellularLocation>
        <location evidence="1">Membrane</location>
        <topology evidence="1">Single-pass type I membrane protein</topology>
    </subcellularLocation>
</comment>
<dbReference type="Proteomes" id="UP000006882">
    <property type="component" value="Chromosome G4"/>
</dbReference>
<keyword evidence="9" id="KW-0325">Glycoprotein</keyword>
<keyword evidence="12" id="KW-1185">Reference proteome</keyword>
<evidence type="ECO:0000256" key="7">
    <source>
        <dbReference type="ARBA" id="ARBA00023136"/>
    </source>
</evidence>
<dbReference type="PRINTS" id="PR00019">
    <property type="entry name" value="LEURICHRPT"/>
</dbReference>
<gene>
    <name evidence="11" type="ORF">PRUPE_4G265000</name>
</gene>